<proteinExistence type="predicted"/>
<accession>A0A927C717</accession>
<keyword evidence="1" id="KW-0732">Signal</keyword>
<gene>
    <name evidence="3" type="ORF">IDH45_04270</name>
</gene>
<dbReference type="InterPro" id="IPR019606">
    <property type="entry name" value="GerMN"/>
</dbReference>
<feature type="signal peptide" evidence="1">
    <location>
        <begin position="1"/>
        <end position="26"/>
    </location>
</feature>
<comment type="caution">
    <text evidence="3">The sequence shown here is derived from an EMBL/GenBank/DDBJ whole genome shotgun (WGS) entry which is preliminary data.</text>
</comment>
<reference evidence="3" key="1">
    <citation type="submission" date="2020-09" db="EMBL/GenBank/DDBJ databases">
        <title>A novel bacterium of genus Paenibacillus, isolated from South China Sea.</title>
        <authorList>
            <person name="Huang H."/>
            <person name="Mo K."/>
            <person name="Hu Y."/>
        </authorList>
    </citation>
    <scope>NUCLEOTIDE SEQUENCE</scope>
    <source>
        <strain evidence="3">IB182363</strain>
    </source>
</reference>
<evidence type="ECO:0000313" key="3">
    <source>
        <dbReference type="EMBL" id="MBD2861202.1"/>
    </source>
</evidence>
<keyword evidence="4" id="KW-1185">Reference proteome</keyword>
<dbReference type="EMBL" id="JACXJA010000005">
    <property type="protein sequence ID" value="MBD2861202.1"/>
    <property type="molecule type" value="Genomic_DNA"/>
</dbReference>
<dbReference type="PROSITE" id="PS51257">
    <property type="entry name" value="PROKAR_LIPOPROTEIN"/>
    <property type="match status" value="1"/>
</dbReference>
<organism evidence="3 4">
    <name type="scientific">Paenibacillus oceani</name>
    <dbReference type="NCBI Taxonomy" id="2772510"/>
    <lineage>
        <taxon>Bacteria</taxon>
        <taxon>Bacillati</taxon>
        <taxon>Bacillota</taxon>
        <taxon>Bacilli</taxon>
        <taxon>Bacillales</taxon>
        <taxon>Paenibacillaceae</taxon>
        <taxon>Paenibacillus</taxon>
    </lineage>
</organism>
<dbReference type="Pfam" id="PF10646">
    <property type="entry name" value="Germane"/>
    <property type="match status" value="1"/>
</dbReference>
<evidence type="ECO:0000313" key="4">
    <source>
        <dbReference type="Proteomes" id="UP000639396"/>
    </source>
</evidence>
<feature type="chain" id="PRO_5039401140" evidence="1">
    <location>
        <begin position="27"/>
        <end position="176"/>
    </location>
</feature>
<evidence type="ECO:0000259" key="2">
    <source>
        <dbReference type="SMART" id="SM00909"/>
    </source>
</evidence>
<dbReference type="AlphaFoldDB" id="A0A927C717"/>
<dbReference type="RefSeq" id="WP_190925011.1">
    <property type="nucleotide sequence ID" value="NZ_JACXJA010000005.1"/>
</dbReference>
<protein>
    <submittedName>
        <fullName evidence="3">GerMN domain-containing protein</fullName>
    </submittedName>
</protein>
<sequence length="176" mass="19290">MKRRFGYKHILLGLTLSIAVTGCANTKPNNPTNETQGGGTPVETPAAKQLKVKTFYTDDNLDKLFEREVNITYTADSDKYKAALDALKTSPDAKLFPLSKGITYRSAKLDSGNLTIDLSIASDGRLGAPGEDLLVESIRNSMFQFTEVKTIEILVDGKKTESMMGHVSLPHPIKRN</sequence>
<dbReference type="Proteomes" id="UP000639396">
    <property type="component" value="Unassembled WGS sequence"/>
</dbReference>
<dbReference type="SMART" id="SM00909">
    <property type="entry name" value="Germane"/>
    <property type="match status" value="1"/>
</dbReference>
<evidence type="ECO:0000256" key="1">
    <source>
        <dbReference type="SAM" id="SignalP"/>
    </source>
</evidence>
<name>A0A927C717_9BACL</name>
<feature type="domain" description="GerMN" evidence="2">
    <location>
        <begin position="80"/>
        <end position="164"/>
    </location>
</feature>